<proteinExistence type="predicted"/>
<protein>
    <submittedName>
        <fullName evidence="1">Uncharacterized protein</fullName>
    </submittedName>
</protein>
<name>A0A0S4LMX9_9BACT</name>
<evidence type="ECO:0000313" key="1">
    <source>
        <dbReference type="EMBL" id="CUS37364.1"/>
    </source>
</evidence>
<dbReference type="STRING" id="1742972.COMA1_40018"/>
<sequence>MLGSNTLTYQTNGTDTVPCGRGTTHALQIVLLVNGNQRIVLSG</sequence>
<accession>A0A0S4LMX9</accession>
<evidence type="ECO:0000313" key="2">
    <source>
        <dbReference type="Proteomes" id="UP000199032"/>
    </source>
</evidence>
<gene>
    <name evidence="1" type="ORF">COMA1_40018</name>
</gene>
<dbReference type="AlphaFoldDB" id="A0A0S4LMX9"/>
<keyword evidence="2" id="KW-1185">Reference proteome</keyword>
<dbReference type="EMBL" id="CZQA01000010">
    <property type="protein sequence ID" value="CUS37364.1"/>
    <property type="molecule type" value="Genomic_DNA"/>
</dbReference>
<dbReference type="Proteomes" id="UP000199032">
    <property type="component" value="Unassembled WGS sequence"/>
</dbReference>
<reference evidence="1 2" key="1">
    <citation type="submission" date="2015-10" db="EMBL/GenBank/DDBJ databases">
        <authorList>
            <person name="Gilbert D.G."/>
        </authorList>
    </citation>
    <scope>NUCLEOTIDE SEQUENCE [LARGE SCALE GENOMIC DNA]</scope>
    <source>
        <strain evidence="1">COMA1</strain>
    </source>
</reference>
<organism evidence="1 2">
    <name type="scientific">Candidatus Nitrospira nitrosa</name>
    <dbReference type="NCBI Taxonomy" id="1742972"/>
    <lineage>
        <taxon>Bacteria</taxon>
        <taxon>Pseudomonadati</taxon>
        <taxon>Nitrospirota</taxon>
        <taxon>Nitrospiria</taxon>
        <taxon>Nitrospirales</taxon>
        <taxon>Nitrospiraceae</taxon>
        <taxon>Nitrospira</taxon>
    </lineage>
</organism>